<evidence type="ECO:0000256" key="2">
    <source>
        <dbReference type="ARBA" id="ARBA00022723"/>
    </source>
</evidence>
<comment type="caution">
    <text evidence="6">The sequence shown here is derived from an EMBL/GenBank/DDBJ whole genome shotgun (WGS) entry which is preliminary data.</text>
</comment>
<evidence type="ECO:0000259" key="5">
    <source>
        <dbReference type="Pfam" id="PF01799"/>
    </source>
</evidence>
<evidence type="ECO:0000313" key="6">
    <source>
        <dbReference type="EMBL" id="GAF87488.1"/>
    </source>
</evidence>
<dbReference type="GO" id="GO:0051537">
    <property type="term" value="F:2 iron, 2 sulfur cluster binding"/>
    <property type="evidence" value="ECO:0007669"/>
    <property type="project" value="UniProtKB-KW"/>
</dbReference>
<dbReference type="InterPro" id="IPR002888">
    <property type="entry name" value="2Fe-2S-bd"/>
</dbReference>
<evidence type="ECO:0000256" key="3">
    <source>
        <dbReference type="ARBA" id="ARBA00023004"/>
    </source>
</evidence>
<keyword evidence="3" id="KW-0408">Iron</keyword>
<feature type="domain" description="[2Fe-2S]-binding" evidence="5">
    <location>
        <begin position="1"/>
        <end position="35"/>
    </location>
</feature>
<dbReference type="PANTHER" id="PTHR44379:SF8">
    <property type="entry name" value="XANTHINE DEHYDROGENASE IRON-SULFUR-BINDING SUBUNIT XDHC-RELATED"/>
    <property type="match status" value="1"/>
</dbReference>
<protein>
    <recommendedName>
        <fullName evidence="5">[2Fe-2S]-binding domain-containing protein</fullName>
    </recommendedName>
</protein>
<gene>
    <name evidence="6" type="ORF">S01H1_25128</name>
</gene>
<dbReference type="SUPFAM" id="SSF47741">
    <property type="entry name" value="CO dehydrogenase ISP C-domain like"/>
    <property type="match status" value="1"/>
</dbReference>
<dbReference type="InterPro" id="IPR036884">
    <property type="entry name" value="2Fe-2S-bd_dom_sf"/>
</dbReference>
<organism evidence="6">
    <name type="scientific">marine sediment metagenome</name>
    <dbReference type="NCBI Taxonomy" id="412755"/>
    <lineage>
        <taxon>unclassified sequences</taxon>
        <taxon>metagenomes</taxon>
        <taxon>ecological metagenomes</taxon>
    </lineage>
</organism>
<feature type="non-terminal residue" evidence="6">
    <location>
        <position position="1"/>
    </location>
</feature>
<sequence>LLDKQPQPSRAEIVDALSGNYCRCTGYEPIIEAIEDAAERTNGR</sequence>
<name>X0T211_9ZZZZ</name>
<dbReference type="InterPro" id="IPR051452">
    <property type="entry name" value="Diverse_Oxidoreductases"/>
</dbReference>
<dbReference type="GO" id="GO:0046872">
    <property type="term" value="F:metal ion binding"/>
    <property type="evidence" value="ECO:0007669"/>
    <property type="project" value="UniProtKB-KW"/>
</dbReference>
<accession>X0T211</accession>
<keyword evidence="2" id="KW-0479">Metal-binding</keyword>
<dbReference type="Pfam" id="PF01799">
    <property type="entry name" value="Fer2_2"/>
    <property type="match status" value="1"/>
</dbReference>
<dbReference type="AlphaFoldDB" id="X0T211"/>
<dbReference type="Gene3D" id="1.10.150.120">
    <property type="entry name" value="[2Fe-2S]-binding domain"/>
    <property type="match status" value="1"/>
</dbReference>
<reference evidence="6" key="1">
    <citation type="journal article" date="2014" name="Front. Microbiol.">
        <title>High frequency of phylogenetically diverse reductive dehalogenase-homologous genes in deep subseafloor sedimentary metagenomes.</title>
        <authorList>
            <person name="Kawai M."/>
            <person name="Futagami T."/>
            <person name="Toyoda A."/>
            <person name="Takaki Y."/>
            <person name="Nishi S."/>
            <person name="Hori S."/>
            <person name="Arai W."/>
            <person name="Tsubouchi T."/>
            <person name="Morono Y."/>
            <person name="Uchiyama I."/>
            <person name="Ito T."/>
            <person name="Fujiyama A."/>
            <person name="Inagaki F."/>
            <person name="Takami H."/>
        </authorList>
    </citation>
    <scope>NUCLEOTIDE SEQUENCE</scope>
    <source>
        <strain evidence="6">Expedition CK06-06</strain>
    </source>
</reference>
<evidence type="ECO:0000256" key="4">
    <source>
        <dbReference type="ARBA" id="ARBA00023014"/>
    </source>
</evidence>
<keyword evidence="4" id="KW-0411">Iron-sulfur</keyword>
<dbReference type="PANTHER" id="PTHR44379">
    <property type="entry name" value="OXIDOREDUCTASE WITH IRON-SULFUR SUBUNIT"/>
    <property type="match status" value="1"/>
</dbReference>
<keyword evidence="1" id="KW-0001">2Fe-2S</keyword>
<proteinExistence type="predicted"/>
<dbReference type="EMBL" id="BARS01015147">
    <property type="protein sequence ID" value="GAF87488.1"/>
    <property type="molecule type" value="Genomic_DNA"/>
</dbReference>
<dbReference type="GO" id="GO:0016491">
    <property type="term" value="F:oxidoreductase activity"/>
    <property type="evidence" value="ECO:0007669"/>
    <property type="project" value="InterPro"/>
</dbReference>
<evidence type="ECO:0000256" key="1">
    <source>
        <dbReference type="ARBA" id="ARBA00022714"/>
    </source>
</evidence>